<gene>
    <name evidence="1" type="ORF">HAX54_029440</name>
</gene>
<dbReference type="Proteomes" id="UP000823775">
    <property type="component" value="Unassembled WGS sequence"/>
</dbReference>
<evidence type="ECO:0000313" key="1">
    <source>
        <dbReference type="EMBL" id="MCD9642567.1"/>
    </source>
</evidence>
<proteinExistence type="predicted"/>
<protein>
    <submittedName>
        <fullName evidence="1">Uncharacterized protein</fullName>
    </submittedName>
</protein>
<name>A0ABS8V832_DATST</name>
<evidence type="ECO:0000313" key="2">
    <source>
        <dbReference type="Proteomes" id="UP000823775"/>
    </source>
</evidence>
<organism evidence="1 2">
    <name type="scientific">Datura stramonium</name>
    <name type="common">Jimsonweed</name>
    <name type="synonym">Common thornapple</name>
    <dbReference type="NCBI Taxonomy" id="4076"/>
    <lineage>
        <taxon>Eukaryota</taxon>
        <taxon>Viridiplantae</taxon>
        <taxon>Streptophyta</taxon>
        <taxon>Embryophyta</taxon>
        <taxon>Tracheophyta</taxon>
        <taxon>Spermatophyta</taxon>
        <taxon>Magnoliopsida</taxon>
        <taxon>eudicotyledons</taxon>
        <taxon>Gunneridae</taxon>
        <taxon>Pentapetalae</taxon>
        <taxon>asterids</taxon>
        <taxon>lamiids</taxon>
        <taxon>Solanales</taxon>
        <taxon>Solanaceae</taxon>
        <taxon>Solanoideae</taxon>
        <taxon>Datureae</taxon>
        <taxon>Datura</taxon>
    </lineage>
</organism>
<keyword evidence="2" id="KW-1185">Reference proteome</keyword>
<sequence length="60" mass="6609">MDLVCAWIIPSKNTTQVPIEVAIFVACIVDQTHINVGEIIIDQFKKKAKKQATSLPCPSL</sequence>
<reference evidence="1 2" key="1">
    <citation type="journal article" date="2021" name="BMC Genomics">
        <title>Datura genome reveals duplications of psychoactive alkaloid biosynthetic genes and high mutation rate following tissue culture.</title>
        <authorList>
            <person name="Rajewski A."/>
            <person name="Carter-House D."/>
            <person name="Stajich J."/>
            <person name="Litt A."/>
        </authorList>
    </citation>
    <scope>NUCLEOTIDE SEQUENCE [LARGE SCALE GENOMIC DNA]</scope>
    <source>
        <strain evidence="1">AR-01</strain>
    </source>
</reference>
<feature type="non-terminal residue" evidence="1">
    <location>
        <position position="60"/>
    </location>
</feature>
<dbReference type="EMBL" id="JACEIK010003652">
    <property type="protein sequence ID" value="MCD9642567.1"/>
    <property type="molecule type" value="Genomic_DNA"/>
</dbReference>
<comment type="caution">
    <text evidence="1">The sequence shown here is derived from an EMBL/GenBank/DDBJ whole genome shotgun (WGS) entry which is preliminary data.</text>
</comment>
<accession>A0ABS8V832</accession>